<dbReference type="Gene3D" id="2.60.120.620">
    <property type="entry name" value="q2cbj1_9rhob like domain"/>
    <property type="match status" value="1"/>
</dbReference>
<comment type="cofactor">
    <cofactor evidence="1">
        <name>Fe cation</name>
        <dbReference type="ChEBI" id="CHEBI:24875"/>
    </cofactor>
</comment>
<gene>
    <name evidence="7" type="ORF">ACLA_043450</name>
</gene>
<dbReference type="PANTHER" id="PTHR20883">
    <property type="entry name" value="PHYTANOYL-COA DIOXYGENASE DOMAIN CONTAINING 1"/>
    <property type="match status" value="1"/>
</dbReference>
<comment type="similarity">
    <text evidence="2">Belongs to the PhyH family.</text>
</comment>
<dbReference type="GO" id="GO:0046872">
    <property type="term" value="F:metal ion binding"/>
    <property type="evidence" value="ECO:0007669"/>
    <property type="project" value="UniProtKB-KW"/>
</dbReference>
<dbReference type="HOGENOM" id="CLU_047725_1_0_1"/>
<dbReference type="AlphaFoldDB" id="A1C8I9"/>
<dbReference type="GO" id="GO:0051213">
    <property type="term" value="F:dioxygenase activity"/>
    <property type="evidence" value="ECO:0007669"/>
    <property type="project" value="UniProtKB-KW"/>
</dbReference>
<dbReference type="KEGG" id="act:ACLA_043450"/>
<dbReference type="GeneID" id="4707358"/>
<keyword evidence="4" id="KW-0223">Dioxygenase</keyword>
<dbReference type="Proteomes" id="UP000006701">
    <property type="component" value="Unassembled WGS sequence"/>
</dbReference>
<evidence type="ECO:0000313" key="7">
    <source>
        <dbReference type="EMBL" id="EAW13626.1"/>
    </source>
</evidence>
<proteinExistence type="inferred from homology"/>
<dbReference type="RefSeq" id="XP_001275052.1">
    <property type="nucleotide sequence ID" value="XM_001275051.1"/>
</dbReference>
<reference evidence="7 8" key="1">
    <citation type="journal article" date="2008" name="PLoS Genet.">
        <title>Genomic islands in the pathogenic filamentous fungus Aspergillus fumigatus.</title>
        <authorList>
            <person name="Fedorova N.D."/>
            <person name="Khaldi N."/>
            <person name="Joardar V.S."/>
            <person name="Maiti R."/>
            <person name="Amedeo P."/>
            <person name="Anderson M.J."/>
            <person name="Crabtree J."/>
            <person name="Silva J.C."/>
            <person name="Badger J.H."/>
            <person name="Albarraq A."/>
            <person name="Angiuoli S."/>
            <person name="Bussey H."/>
            <person name="Bowyer P."/>
            <person name="Cotty P.J."/>
            <person name="Dyer P.S."/>
            <person name="Egan A."/>
            <person name="Galens K."/>
            <person name="Fraser-Liggett C.M."/>
            <person name="Haas B.J."/>
            <person name="Inman J.M."/>
            <person name="Kent R."/>
            <person name="Lemieux S."/>
            <person name="Malavazi I."/>
            <person name="Orvis J."/>
            <person name="Roemer T."/>
            <person name="Ronning C.M."/>
            <person name="Sundaram J.P."/>
            <person name="Sutton G."/>
            <person name="Turner G."/>
            <person name="Venter J.C."/>
            <person name="White O.R."/>
            <person name="Whitty B.R."/>
            <person name="Youngman P."/>
            <person name="Wolfe K.H."/>
            <person name="Goldman G.H."/>
            <person name="Wortman J.R."/>
            <person name="Jiang B."/>
            <person name="Denning D.W."/>
            <person name="Nierman W.C."/>
        </authorList>
    </citation>
    <scope>NUCLEOTIDE SEQUENCE [LARGE SCALE GENOMIC DNA]</scope>
    <source>
        <strain evidence="8">ATCC 1007 / CBS 513.65 / DSM 816 / NCTC 3887 / NRRL 1</strain>
    </source>
</reference>
<dbReference type="VEuPathDB" id="FungiDB:ACLA_043450"/>
<dbReference type="Pfam" id="PF05721">
    <property type="entry name" value="PhyH"/>
    <property type="match status" value="1"/>
</dbReference>
<dbReference type="OrthoDB" id="445007at2759"/>
<accession>A1C8I9</accession>
<keyword evidence="3" id="KW-0479">Metal-binding</keyword>
<dbReference type="STRING" id="344612.A1C8I9"/>
<protein>
    <submittedName>
        <fullName evidence="7">Toxin biosynthesis proten (Fum3), putative</fullName>
    </submittedName>
</protein>
<dbReference type="SUPFAM" id="SSF51197">
    <property type="entry name" value="Clavaminate synthase-like"/>
    <property type="match status" value="1"/>
</dbReference>
<evidence type="ECO:0000256" key="4">
    <source>
        <dbReference type="ARBA" id="ARBA00022964"/>
    </source>
</evidence>
<dbReference type="PANTHER" id="PTHR20883:SF19">
    <property type="entry name" value="MULTIFUNCTIONAL DIOXYGENASE AUSE"/>
    <property type="match status" value="1"/>
</dbReference>
<organism evidence="7 8">
    <name type="scientific">Aspergillus clavatus (strain ATCC 1007 / CBS 513.65 / DSM 816 / NCTC 3887 / NRRL 1 / QM 1276 / 107)</name>
    <dbReference type="NCBI Taxonomy" id="344612"/>
    <lineage>
        <taxon>Eukaryota</taxon>
        <taxon>Fungi</taxon>
        <taxon>Dikarya</taxon>
        <taxon>Ascomycota</taxon>
        <taxon>Pezizomycotina</taxon>
        <taxon>Eurotiomycetes</taxon>
        <taxon>Eurotiomycetidae</taxon>
        <taxon>Eurotiales</taxon>
        <taxon>Aspergillaceae</taxon>
        <taxon>Aspergillus</taxon>
        <taxon>Aspergillus subgen. Fumigati</taxon>
    </lineage>
</organism>
<evidence type="ECO:0000313" key="8">
    <source>
        <dbReference type="Proteomes" id="UP000006701"/>
    </source>
</evidence>
<dbReference type="EMBL" id="DS027046">
    <property type="protein sequence ID" value="EAW13626.1"/>
    <property type="molecule type" value="Genomic_DNA"/>
</dbReference>
<dbReference type="eggNOG" id="ENOG502RXCM">
    <property type="taxonomic scope" value="Eukaryota"/>
</dbReference>
<keyword evidence="8" id="KW-1185">Reference proteome</keyword>
<name>A1C8I9_ASPCL</name>
<keyword evidence="6" id="KW-0408">Iron</keyword>
<dbReference type="InterPro" id="IPR008775">
    <property type="entry name" value="Phytyl_CoA_dOase-like"/>
</dbReference>
<evidence type="ECO:0000256" key="2">
    <source>
        <dbReference type="ARBA" id="ARBA00005830"/>
    </source>
</evidence>
<dbReference type="OMA" id="GHNGDYW"/>
<keyword evidence="5" id="KW-0560">Oxidoreductase</keyword>
<sequence>MWRIPTDTPQVAVPNGLTKLAEVTADTPLDEVFAHWKESGGIILKNILTPAEASQITVELASRLDSVQRGSRVPHPDLAAFHGPKTKRAGDLINHSATFRARILDNDFIHAICKRCFSEGGHNGDYWLSAATTLHAGGPQPAQVLHRDLTSYPPYAQLGPEGTEPQINFLFAFTPFTAENGATRLIPGSNKWAFDQRGNMAQTIPAVMDTGDCLLIGGKVIHAMGENTTETERRCIQLTVIPSFLTPSEAHPFIITLETVRTLSKRAQRFVGFRSQYPRGSPGLWTKDYIELALHLGLDDLQGAMEDLQDVLNQPKQWDTIDYDKS</sequence>
<evidence type="ECO:0000256" key="1">
    <source>
        <dbReference type="ARBA" id="ARBA00001962"/>
    </source>
</evidence>
<evidence type="ECO:0000256" key="3">
    <source>
        <dbReference type="ARBA" id="ARBA00022723"/>
    </source>
</evidence>
<evidence type="ECO:0000256" key="5">
    <source>
        <dbReference type="ARBA" id="ARBA00023002"/>
    </source>
</evidence>
<evidence type="ECO:0000256" key="6">
    <source>
        <dbReference type="ARBA" id="ARBA00023004"/>
    </source>
</evidence>